<dbReference type="Pfam" id="PF00480">
    <property type="entry name" value="ROK"/>
    <property type="match status" value="1"/>
</dbReference>
<dbReference type="Proteomes" id="UP000215896">
    <property type="component" value="Unassembled WGS sequence"/>
</dbReference>
<dbReference type="SUPFAM" id="SSF46785">
    <property type="entry name" value="Winged helix' DNA-binding domain"/>
    <property type="match status" value="1"/>
</dbReference>
<dbReference type="InterPro" id="IPR036388">
    <property type="entry name" value="WH-like_DNA-bd_sf"/>
</dbReference>
<dbReference type="Gene3D" id="1.10.10.10">
    <property type="entry name" value="Winged helix-like DNA-binding domain superfamily/Winged helix DNA-binding domain"/>
    <property type="match status" value="1"/>
</dbReference>
<name>A0A255G452_9ACTN</name>
<dbReference type="AlphaFoldDB" id="A0A255G452"/>
<evidence type="ECO:0008006" key="5">
    <source>
        <dbReference type="Google" id="ProtNLM"/>
    </source>
</evidence>
<evidence type="ECO:0000313" key="3">
    <source>
        <dbReference type="EMBL" id="OYO10707.1"/>
    </source>
</evidence>
<dbReference type="Pfam" id="PF12840">
    <property type="entry name" value="HTH_20"/>
    <property type="match status" value="1"/>
</dbReference>
<feature type="compositionally biased region" description="Basic and acidic residues" evidence="2">
    <location>
        <begin position="1"/>
        <end position="16"/>
    </location>
</feature>
<dbReference type="Gene3D" id="3.30.420.40">
    <property type="match status" value="2"/>
</dbReference>
<dbReference type="InterPro" id="IPR011991">
    <property type="entry name" value="ArsR-like_HTH"/>
</dbReference>
<organism evidence="3 4">
    <name type="scientific">Enemella evansiae</name>
    <dbReference type="NCBI Taxonomy" id="2016499"/>
    <lineage>
        <taxon>Bacteria</taxon>
        <taxon>Bacillati</taxon>
        <taxon>Actinomycetota</taxon>
        <taxon>Actinomycetes</taxon>
        <taxon>Propionibacteriales</taxon>
        <taxon>Propionibacteriaceae</taxon>
        <taxon>Enemella</taxon>
    </lineage>
</organism>
<dbReference type="CDD" id="cd00090">
    <property type="entry name" value="HTH_ARSR"/>
    <property type="match status" value="1"/>
</dbReference>
<sequence>MHDRYPRGRLSNDRVRTRSGRGRLPVGERGIEPRGAASCGALLQEIREADGITRQDLLQVTGMSRSTLYQRLDLLERAGLIHEAGQESSSGGRPPKLVRFDDRDRLVLTLDVGQTRATVSVCRLDGTVLAGTEVTLEHPGPAELLARLSSVADPLLAEQSGRLIGVGLGIPAPVQAPGDVRWPTVAMPDAGYPLVDDLVRRFKVPTCVENDARVLTLGEYAAAGGRDGIFLGIKYASGLGAGVVTHGQMLRGSIGATGDIGHLRLSDGGPLCTCGNHGCLAAYTSGNALLRDLSGRVDTLTDAIELLDAGDPEVTEWFDTAIRTFGHTLAGLVQTLNPDEVVFGGYLGRHPWISDRLATAIRDFTLHRVNENTVLRPGSQGALAGTLGLVWLVNKTVYAPERVNELIADLP</sequence>
<dbReference type="EMBL" id="NMVO01000016">
    <property type="protein sequence ID" value="OYO10707.1"/>
    <property type="molecule type" value="Genomic_DNA"/>
</dbReference>
<comment type="similarity">
    <text evidence="1">Belongs to the ROK (NagC/XylR) family.</text>
</comment>
<keyword evidence="4" id="KW-1185">Reference proteome</keyword>
<accession>A0A255G452</accession>
<reference evidence="3 4" key="1">
    <citation type="submission" date="2017-07" db="EMBL/GenBank/DDBJ databases">
        <title>Draft whole genome sequences of clinical Proprionibacteriaceae strains.</title>
        <authorList>
            <person name="Bernier A.-M."/>
            <person name="Bernard K."/>
            <person name="Domingo M.-C."/>
        </authorList>
    </citation>
    <scope>NUCLEOTIDE SEQUENCE [LARGE SCALE GENOMIC DNA]</scope>
    <source>
        <strain evidence="3 4">NML 030167</strain>
    </source>
</reference>
<protein>
    <recommendedName>
        <fullName evidence="5">ROK family transcriptional regulator</fullName>
    </recommendedName>
</protein>
<gene>
    <name evidence="3" type="ORF">CGZ94_17130</name>
</gene>
<dbReference type="PANTHER" id="PTHR18964">
    <property type="entry name" value="ROK (REPRESSOR, ORF, KINASE) FAMILY"/>
    <property type="match status" value="1"/>
</dbReference>
<dbReference type="InterPro" id="IPR036390">
    <property type="entry name" value="WH_DNA-bd_sf"/>
</dbReference>
<comment type="caution">
    <text evidence="3">The sequence shown here is derived from an EMBL/GenBank/DDBJ whole genome shotgun (WGS) entry which is preliminary data.</text>
</comment>
<dbReference type="PANTHER" id="PTHR18964:SF173">
    <property type="entry name" value="GLUCOKINASE"/>
    <property type="match status" value="1"/>
</dbReference>
<feature type="region of interest" description="Disordered" evidence="2">
    <location>
        <begin position="1"/>
        <end position="30"/>
    </location>
</feature>
<dbReference type="SUPFAM" id="SSF53067">
    <property type="entry name" value="Actin-like ATPase domain"/>
    <property type="match status" value="1"/>
</dbReference>
<proteinExistence type="inferred from homology"/>
<dbReference type="InterPro" id="IPR000600">
    <property type="entry name" value="ROK"/>
</dbReference>
<dbReference type="InterPro" id="IPR043129">
    <property type="entry name" value="ATPase_NBD"/>
</dbReference>
<evidence type="ECO:0000313" key="4">
    <source>
        <dbReference type="Proteomes" id="UP000215896"/>
    </source>
</evidence>
<evidence type="ECO:0000256" key="1">
    <source>
        <dbReference type="ARBA" id="ARBA00006479"/>
    </source>
</evidence>
<evidence type="ECO:0000256" key="2">
    <source>
        <dbReference type="SAM" id="MobiDB-lite"/>
    </source>
</evidence>